<comment type="caution">
    <text evidence="12">The sequence shown here is derived from an EMBL/GenBank/DDBJ whole genome shotgun (WGS) entry which is preliminary data.</text>
</comment>
<dbReference type="PANTHER" id="PTHR47861">
    <property type="entry name" value="FKBP-TYPE PEPTIDYL-PROLYL CIS-TRANS ISOMERASE SLYD"/>
    <property type="match status" value="1"/>
</dbReference>
<evidence type="ECO:0000256" key="6">
    <source>
        <dbReference type="ARBA" id="ARBA00023186"/>
    </source>
</evidence>
<evidence type="ECO:0000256" key="5">
    <source>
        <dbReference type="ARBA" id="ARBA00023110"/>
    </source>
</evidence>
<accession>A0A5S3VDE8</accession>
<dbReference type="Gene3D" id="3.10.50.40">
    <property type="match status" value="1"/>
</dbReference>
<dbReference type="PANTHER" id="PTHR47861:SF3">
    <property type="entry name" value="FKBP-TYPE PEPTIDYL-PROLYL CIS-TRANS ISOMERASE SLYD"/>
    <property type="match status" value="1"/>
</dbReference>
<dbReference type="Proteomes" id="UP000307217">
    <property type="component" value="Unassembled WGS sequence"/>
</dbReference>
<organism evidence="12 13">
    <name type="scientific">Pseudoalteromonas aurantia</name>
    <dbReference type="NCBI Taxonomy" id="43654"/>
    <lineage>
        <taxon>Bacteria</taxon>
        <taxon>Pseudomonadati</taxon>
        <taxon>Pseudomonadota</taxon>
        <taxon>Gammaproteobacteria</taxon>
        <taxon>Alteromonadales</taxon>
        <taxon>Pseudoalteromonadaceae</taxon>
        <taxon>Pseudoalteromonas</taxon>
    </lineage>
</organism>
<evidence type="ECO:0000313" key="13">
    <source>
        <dbReference type="Proteomes" id="UP000307217"/>
    </source>
</evidence>
<evidence type="ECO:0000256" key="8">
    <source>
        <dbReference type="ARBA" id="ARBA00037071"/>
    </source>
</evidence>
<gene>
    <name evidence="12" type="ORF">CWC19_02505</name>
</gene>
<dbReference type="AlphaFoldDB" id="A0A5S3VDE8"/>
<dbReference type="SUPFAM" id="SSF54534">
    <property type="entry name" value="FKBP-like"/>
    <property type="match status" value="1"/>
</dbReference>
<reference evidence="13" key="2">
    <citation type="submission" date="2019-06" db="EMBL/GenBank/DDBJ databases">
        <title>Co-occurence of chitin degradation, pigmentation and bioactivity in marine Pseudoalteromonas.</title>
        <authorList>
            <person name="Sonnenschein E.C."/>
            <person name="Bech P.K."/>
        </authorList>
    </citation>
    <scope>NUCLEOTIDE SEQUENCE [LARGE SCALE GENOMIC DNA]</scope>
    <source>
        <strain evidence="13">S3790</strain>
    </source>
</reference>
<dbReference type="InterPro" id="IPR046357">
    <property type="entry name" value="PPIase_dom_sf"/>
</dbReference>
<evidence type="ECO:0000256" key="10">
    <source>
        <dbReference type="RuleBase" id="RU003915"/>
    </source>
</evidence>
<comment type="similarity">
    <text evidence="3 10">Belongs to the FKBP-type PPIase family.</text>
</comment>
<evidence type="ECO:0000256" key="3">
    <source>
        <dbReference type="ARBA" id="ARBA00006577"/>
    </source>
</evidence>
<keyword evidence="7 9" id="KW-0413">Isomerase</keyword>
<dbReference type="GO" id="GO:0042026">
    <property type="term" value="P:protein refolding"/>
    <property type="evidence" value="ECO:0007669"/>
    <property type="project" value="UniProtKB-ARBA"/>
</dbReference>
<dbReference type="RefSeq" id="WP_138589829.1">
    <property type="nucleotide sequence ID" value="NZ_PNBX01000007.1"/>
</dbReference>
<evidence type="ECO:0000256" key="1">
    <source>
        <dbReference type="ARBA" id="ARBA00000971"/>
    </source>
</evidence>
<proteinExistence type="inferred from homology"/>
<dbReference type="GO" id="GO:0005737">
    <property type="term" value="C:cytoplasm"/>
    <property type="evidence" value="ECO:0007669"/>
    <property type="project" value="UniProtKB-SubCell"/>
</dbReference>
<keyword evidence="6" id="KW-0143">Chaperone</keyword>
<dbReference type="OrthoDB" id="9808891at2"/>
<dbReference type="EC" id="5.2.1.8" evidence="10"/>
<protein>
    <recommendedName>
        <fullName evidence="10">Peptidyl-prolyl cis-trans isomerase</fullName>
        <ecNumber evidence="10">5.2.1.8</ecNumber>
    </recommendedName>
</protein>
<evidence type="ECO:0000256" key="2">
    <source>
        <dbReference type="ARBA" id="ARBA00004496"/>
    </source>
</evidence>
<dbReference type="InterPro" id="IPR001179">
    <property type="entry name" value="PPIase_FKBP_dom"/>
</dbReference>
<comment type="catalytic activity">
    <reaction evidence="1 9 10">
        <text>[protein]-peptidylproline (omega=180) = [protein]-peptidylproline (omega=0)</text>
        <dbReference type="Rhea" id="RHEA:16237"/>
        <dbReference type="Rhea" id="RHEA-COMP:10747"/>
        <dbReference type="Rhea" id="RHEA-COMP:10748"/>
        <dbReference type="ChEBI" id="CHEBI:83833"/>
        <dbReference type="ChEBI" id="CHEBI:83834"/>
        <dbReference type="EC" id="5.2.1.8"/>
    </reaction>
</comment>
<name>A0A5S3VDE8_9GAMM</name>
<evidence type="ECO:0000313" key="12">
    <source>
        <dbReference type="EMBL" id="TMO70077.1"/>
    </source>
</evidence>
<keyword evidence="5 9" id="KW-0697">Rotamase</keyword>
<dbReference type="Pfam" id="PF00254">
    <property type="entry name" value="FKBP_C"/>
    <property type="match status" value="1"/>
</dbReference>
<evidence type="ECO:0000256" key="9">
    <source>
        <dbReference type="PROSITE-ProRule" id="PRU00277"/>
    </source>
</evidence>
<evidence type="ECO:0000256" key="7">
    <source>
        <dbReference type="ARBA" id="ARBA00023235"/>
    </source>
</evidence>
<dbReference type="GO" id="GO:0003755">
    <property type="term" value="F:peptidyl-prolyl cis-trans isomerase activity"/>
    <property type="evidence" value="ECO:0007669"/>
    <property type="project" value="UniProtKB-UniRule"/>
</dbReference>
<evidence type="ECO:0000256" key="4">
    <source>
        <dbReference type="ARBA" id="ARBA00022490"/>
    </source>
</evidence>
<comment type="subcellular location">
    <subcellularLocation>
        <location evidence="2">Cytoplasm</location>
    </subcellularLocation>
</comment>
<keyword evidence="4" id="KW-0963">Cytoplasm</keyword>
<reference evidence="12 13" key="1">
    <citation type="submission" date="2018-01" db="EMBL/GenBank/DDBJ databases">
        <authorList>
            <person name="Paulsen S."/>
            <person name="Gram L.K."/>
        </authorList>
    </citation>
    <scope>NUCLEOTIDE SEQUENCE [LARGE SCALE GENOMIC DNA]</scope>
    <source>
        <strain evidence="12 13">S3790</strain>
    </source>
</reference>
<dbReference type="EMBL" id="PNBX01000007">
    <property type="protein sequence ID" value="TMO70077.1"/>
    <property type="molecule type" value="Genomic_DNA"/>
</dbReference>
<feature type="domain" description="PPIase FKBP-type" evidence="11">
    <location>
        <begin position="6"/>
        <end position="81"/>
    </location>
</feature>
<comment type="function">
    <text evidence="8">Also involved in hydrogenase metallocenter assembly, probably by participating in the nickel insertion step. This function in hydrogenase biosynthesis requires chaperone activity and the presence of the metal-binding domain, but not PPIase activity.</text>
</comment>
<dbReference type="PROSITE" id="PS50059">
    <property type="entry name" value="FKBP_PPIASE"/>
    <property type="match status" value="1"/>
</dbReference>
<evidence type="ECO:0000259" key="11">
    <source>
        <dbReference type="PROSITE" id="PS50059"/>
    </source>
</evidence>
<sequence length="167" mass="18072">MKIVNHAMVTYHYKITDSEENQEIESTYDNAAQQYIHGITEVPKGLAEALVGKEKGDVFDIVLPPEKAYGLYNPEAAGRVPSKYVFLPGGRAVKGKLKPGTPVEVRTEHGMVEGSIIKQGLKNMDIDTNHKLAGKTLAYSIKILDVRDATSSELSAADSCNTGCGCC</sequence>